<organism evidence="2 3">
    <name type="scientific">Pristionchus pacificus</name>
    <name type="common">Parasitic nematode worm</name>
    <dbReference type="NCBI Taxonomy" id="54126"/>
    <lineage>
        <taxon>Eukaryota</taxon>
        <taxon>Metazoa</taxon>
        <taxon>Ecdysozoa</taxon>
        <taxon>Nematoda</taxon>
        <taxon>Chromadorea</taxon>
        <taxon>Rhabditida</taxon>
        <taxon>Rhabditina</taxon>
        <taxon>Diplogasteromorpha</taxon>
        <taxon>Diplogasteroidea</taxon>
        <taxon>Neodiplogasteridae</taxon>
        <taxon>Pristionchus</taxon>
    </lineage>
</organism>
<dbReference type="AlphaFoldDB" id="A0A2A6BN45"/>
<feature type="compositionally biased region" description="Low complexity" evidence="1">
    <location>
        <begin position="77"/>
        <end position="88"/>
    </location>
</feature>
<evidence type="ECO:0000313" key="2">
    <source>
        <dbReference type="EnsemblMetazoa" id="PPA03218.1"/>
    </source>
</evidence>
<accession>A0A8R1U3M1</accession>
<feature type="region of interest" description="Disordered" evidence="1">
    <location>
        <begin position="75"/>
        <end position="125"/>
    </location>
</feature>
<name>A0A2A6BN45_PRIPA</name>
<proteinExistence type="predicted"/>
<feature type="region of interest" description="Disordered" evidence="1">
    <location>
        <begin position="423"/>
        <end position="459"/>
    </location>
</feature>
<sequence>MRLAAYTAETYGYCYMREYSLTNEITEEHLDKLDSTKYDWDNDDGTTIIMDIDTIRSCTFTQSVKRNQLRIEMNFRGPLPAESGSEPGSGDEERVMSQIVDTTQRNATRLPKARAPMADPEKRPKLELPSGCRNFQFTLPHYTLLSYESGGPLSACGIYRKPFGQQPIPNHMLEALSDLAKQHAFDYIHCQAIRIDNNFIDKLLPLLNGSVSLRIQMTHLDKSLDFQKLANFLLSSKSKSIELTFPRMPDDVDFETAFLGIFDETFWTTFANGCVEDALKFWLQYRNPKSPYHWVASRNLFPILCRFESFMLRSMKMHPSHVVEFILNPFTIIGQEKLVRTPNTDRNYAFFWVMRLSDFNNHSELHFSITEELAEVHLSKIDLEKYDASRENIRKIGTPNGCHIRTSDESGRLIIDLRFYQRKTDNSESGSGTGSEPDSDNESGSGSDDDEELLAPVVA</sequence>
<dbReference type="EnsemblMetazoa" id="PPA03218.1">
    <property type="protein sequence ID" value="PPA03218.1"/>
    <property type="gene ID" value="WBGene00092772"/>
</dbReference>
<evidence type="ECO:0000256" key="1">
    <source>
        <dbReference type="SAM" id="MobiDB-lite"/>
    </source>
</evidence>
<protein>
    <submittedName>
        <fullName evidence="2">Uncharacterized protein</fullName>
    </submittedName>
</protein>
<feature type="compositionally biased region" description="Acidic residues" evidence="1">
    <location>
        <begin position="437"/>
        <end position="453"/>
    </location>
</feature>
<reference evidence="3" key="1">
    <citation type="journal article" date="2008" name="Nat. Genet.">
        <title>The Pristionchus pacificus genome provides a unique perspective on nematode lifestyle and parasitism.</title>
        <authorList>
            <person name="Dieterich C."/>
            <person name="Clifton S.W."/>
            <person name="Schuster L.N."/>
            <person name="Chinwalla A."/>
            <person name="Delehaunty K."/>
            <person name="Dinkelacker I."/>
            <person name="Fulton L."/>
            <person name="Fulton R."/>
            <person name="Godfrey J."/>
            <person name="Minx P."/>
            <person name="Mitreva M."/>
            <person name="Roeseler W."/>
            <person name="Tian H."/>
            <person name="Witte H."/>
            <person name="Yang S.P."/>
            <person name="Wilson R.K."/>
            <person name="Sommer R.J."/>
        </authorList>
    </citation>
    <scope>NUCLEOTIDE SEQUENCE [LARGE SCALE GENOMIC DNA]</scope>
    <source>
        <strain evidence="3">PS312</strain>
    </source>
</reference>
<evidence type="ECO:0000313" key="3">
    <source>
        <dbReference type="Proteomes" id="UP000005239"/>
    </source>
</evidence>
<gene>
    <name evidence="2" type="primary">WBGene00092772</name>
</gene>
<reference evidence="2" key="2">
    <citation type="submission" date="2022-06" db="UniProtKB">
        <authorList>
            <consortium name="EnsemblMetazoa"/>
        </authorList>
    </citation>
    <scope>IDENTIFICATION</scope>
    <source>
        <strain evidence="2">PS312</strain>
    </source>
</reference>
<dbReference type="Proteomes" id="UP000005239">
    <property type="component" value="Unassembled WGS sequence"/>
</dbReference>
<keyword evidence="3" id="KW-1185">Reference proteome</keyword>
<accession>A0A2A6BN45</accession>